<organism evidence="7 8">
    <name type="scientific">Methanobrevibacter thaueri</name>
    <dbReference type="NCBI Taxonomy" id="190975"/>
    <lineage>
        <taxon>Archaea</taxon>
        <taxon>Methanobacteriati</taxon>
        <taxon>Methanobacteriota</taxon>
        <taxon>Methanomada group</taxon>
        <taxon>Methanobacteria</taxon>
        <taxon>Methanobacteriales</taxon>
        <taxon>Methanobacteriaceae</taxon>
        <taxon>Methanobrevibacter</taxon>
    </lineage>
</organism>
<dbReference type="AlphaFoldDB" id="A0A315XKZ6"/>
<sequence>MIRYLISDSMKQVMIVRTDLKMRKGKIAAQCCHGSIGAYKKSPADKVRKWENEAYAKVILKVQTLEELTALKKVADEKGIANYLVVDAGRTQIPTSSVTVLALGPDEDDIIDEVTGDLKLL</sequence>
<dbReference type="Proteomes" id="UP000251717">
    <property type="component" value="Unassembled WGS sequence"/>
</dbReference>
<protein>
    <recommendedName>
        <fullName evidence="6">Peptidyl-tRNA hydrolase</fullName>
        <ecNumber evidence="2">3.1.1.29</ecNumber>
    </recommendedName>
</protein>
<reference evidence="7 8" key="1">
    <citation type="submission" date="2017-03" db="EMBL/GenBank/DDBJ databases">
        <title>Genome sequence of Methanobrevibacter thaueri.</title>
        <authorList>
            <person name="Poehlein A."/>
            <person name="Seedorf H."/>
            <person name="Daniel R."/>
        </authorList>
    </citation>
    <scope>NUCLEOTIDE SEQUENCE [LARGE SCALE GENOMIC DNA]</scope>
    <source>
        <strain evidence="7 8">DSM 11995</strain>
    </source>
</reference>
<comment type="similarity">
    <text evidence="4">Belongs to the PTH2 family.</text>
</comment>
<dbReference type="Pfam" id="PF01981">
    <property type="entry name" value="PTH2"/>
    <property type="match status" value="1"/>
</dbReference>
<dbReference type="NCBIfam" id="TIGR00283">
    <property type="entry name" value="arch_pth2"/>
    <property type="match status" value="1"/>
</dbReference>
<comment type="caution">
    <text evidence="7">The sequence shown here is derived from an EMBL/GenBank/DDBJ whole genome shotgun (WGS) entry which is preliminary data.</text>
</comment>
<evidence type="ECO:0000313" key="7">
    <source>
        <dbReference type="EMBL" id="PWB85568.1"/>
    </source>
</evidence>
<dbReference type="GO" id="GO:0004045">
    <property type="term" value="F:peptidyl-tRNA hydrolase activity"/>
    <property type="evidence" value="ECO:0007669"/>
    <property type="project" value="UniProtKB-EC"/>
</dbReference>
<evidence type="ECO:0000256" key="6">
    <source>
        <dbReference type="ARBA" id="ARBA00050038"/>
    </source>
</evidence>
<comment type="function">
    <text evidence="1">The natural substrate for this enzyme may be peptidyl-tRNAs which drop off the ribosome during protein synthesis.</text>
</comment>
<keyword evidence="8" id="KW-1185">Reference proteome</keyword>
<dbReference type="InterPro" id="IPR023476">
    <property type="entry name" value="Pep_tRNA_hydro_II_dom_sf"/>
</dbReference>
<dbReference type="NCBIfam" id="NF003314">
    <property type="entry name" value="PRK04322.1"/>
    <property type="match status" value="1"/>
</dbReference>
<dbReference type="GO" id="GO:0005829">
    <property type="term" value="C:cytosol"/>
    <property type="evidence" value="ECO:0007669"/>
    <property type="project" value="TreeGrafter"/>
</dbReference>
<comment type="catalytic activity">
    <reaction evidence="5">
        <text>an N-acyl-L-alpha-aminoacyl-tRNA + H2O = an N-acyl-L-amino acid + a tRNA + H(+)</text>
        <dbReference type="Rhea" id="RHEA:54448"/>
        <dbReference type="Rhea" id="RHEA-COMP:10123"/>
        <dbReference type="Rhea" id="RHEA-COMP:13883"/>
        <dbReference type="ChEBI" id="CHEBI:15377"/>
        <dbReference type="ChEBI" id="CHEBI:15378"/>
        <dbReference type="ChEBI" id="CHEBI:59874"/>
        <dbReference type="ChEBI" id="CHEBI:78442"/>
        <dbReference type="ChEBI" id="CHEBI:138191"/>
        <dbReference type="EC" id="3.1.1.29"/>
    </reaction>
</comment>
<dbReference type="InterPro" id="IPR002833">
    <property type="entry name" value="PTH2"/>
</dbReference>
<evidence type="ECO:0000256" key="1">
    <source>
        <dbReference type="ARBA" id="ARBA00003043"/>
    </source>
</evidence>
<evidence type="ECO:0000256" key="3">
    <source>
        <dbReference type="ARBA" id="ARBA00022801"/>
    </source>
</evidence>
<dbReference type="CDD" id="cd02430">
    <property type="entry name" value="PTH2"/>
    <property type="match status" value="1"/>
</dbReference>
<name>A0A315XKZ6_9EURY</name>
<dbReference type="PANTHER" id="PTHR12649">
    <property type="entry name" value="PEPTIDYL-TRNA HYDROLASE 2"/>
    <property type="match status" value="1"/>
</dbReference>
<evidence type="ECO:0000256" key="4">
    <source>
        <dbReference type="ARBA" id="ARBA00038050"/>
    </source>
</evidence>
<dbReference type="EC" id="3.1.1.29" evidence="2"/>
<keyword evidence="3 7" id="KW-0378">Hydrolase</keyword>
<accession>A0A315XKZ6</accession>
<dbReference type="EMBL" id="MZGS01000026">
    <property type="protein sequence ID" value="PWB85568.1"/>
    <property type="molecule type" value="Genomic_DNA"/>
</dbReference>
<gene>
    <name evidence="7" type="ORF">MBBTH_16050</name>
</gene>
<dbReference type="PANTHER" id="PTHR12649:SF11">
    <property type="entry name" value="PEPTIDYL-TRNA HYDROLASE 2, MITOCHONDRIAL"/>
    <property type="match status" value="1"/>
</dbReference>
<dbReference type="SUPFAM" id="SSF102462">
    <property type="entry name" value="Peptidyl-tRNA hydrolase II"/>
    <property type="match status" value="1"/>
</dbReference>
<dbReference type="FunFam" id="3.40.1490.10:FF:000001">
    <property type="entry name" value="Peptidyl-tRNA hydrolase 2"/>
    <property type="match status" value="1"/>
</dbReference>
<evidence type="ECO:0000256" key="2">
    <source>
        <dbReference type="ARBA" id="ARBA00013260"/>
    </source>
</evidence>
<evidence type="ECO:0000313" key="8">
    <source>
        <dbReference type="Proteomes" id="UP000251717"/>
    </source>
</evidence>
<evidence type="ECO:0000256" key="5">
    <source>
        <dbReference type="ARBA" id="ARBA00048707"/>
    </source>
</evidence>
<proteinExistence type="inferred from homology"/>
<dbReference type="Gene3D" id="3.40.1490.10">
    <property type="entry name" value="Bit1"/>
    <property type="match status" value="1"/>
</dbReference>